<dbReference type="Pfam" id="PF04055">
    <property type="entry name" value="Radical_SAM"/>
    <property type="match status" value="1"/>
</dbReference>
<evidence type="ECO:0000256" key="9">
    <source>
        <dbReference type="ARBA" id="ARBA00047365"/>
    </source>
</evidence>
<dbReference type="Proteomes" id="UP000702954">
    <property type="component" value="Unassembled WGS sequence"/>
</dbReference>
<reference evidence="13 14" key="2">
    <citation type="submission" date="2019-03" db="EMBL/GenBank/DDBJ databases">
        <title>Genomic Encyclopedia of Type Strains, Phase IV (KMG-IV): sequencing the most valuable type-strain genomes for metagenomic binning, comparative biology and taxonomic classification.</title>
        <authorList>
            <person name="Goeker M."/>
        </authorList>
    </citation>
    <scope>NUCLEOTIDE SEQUENCE [LARGE SCALE GENOMIC DNA]</scope>
    <source>
        <strain evidence="13 14">DSM 103426</strain>
    </source>
</reference>
<dbReference type="EMBL" id="BHEO01000008">
    <property type="protein sequence ID" value="GBU05296.1"/>
    <property type="molecule type" value="Genomic_DNA"/>
</dbReference>
<dbReference type="NCBIfam" id="TIGR02494">
    <property type="entry name" value="PFLE_PFLC"/>
    <property type="match status" value="1"/>
</dbReference>
<dbReference type="InterPro" id="IPR013785">
    <property type="entry name" value="Aldolase_TIM"/>
</dbReference>
<dbReference type="GO" id="GO:0016829">
    <property type="term" value="F:lyase activity"/>
    <property type="evidence" value="ECO:0007669"/>
    <property type="project" value="UniProtKB-KW"/>
</dbReference>
<dbReference type="InterPro" id="IPR034457">
    <property type="entry name" value="Organic_radical-activating"/>
</dbReference>
<evidence type="ECO:0000259" key="11">
    <source>
        <dbReference type="PROSITE" id="PS51918"/>
    </source>
</evidence>
<dbReference type="InterPro" id="IPR017896">
    <property type="entry name" value="4Fe4S_Fe-S-bd"/>
</dbReference>
<feature type="domain" description="4Fe-4S ferredoxin-type" evidence="10">
    <location>
        <begin position="46"/>
        <end position="75"/>
    </location>
</feature>
<dbReference type="GO" id="GO:0046872">
    <property type="term" value="F:metal ion binding"/>
    <property type="evidence" value="ECO:0007669"/>
    <property type="project" value="UniProtKB-KW"/>
</dbReference>
<comment type="caution">
    <text evidence="13">The sequence shown here is derived from an EMBL/GenBank/DDBJ whole genome shotgun (WGS) entry which is preliminary data.</text>
</comment>
<evidence type="ECO:0000256" key="6">
    <source>
        <dbReference type="ARBA" id="ARBA00023002"/>
    </source>
</evidence>
<dbReference type="SUPFAM" id="SSF102114">
    <property type="entry name" value="Radical SAM enzymes"/>
    <property type="match status" value="1"/>
</dbReference>
<dbReference type="InterPro" id="IPR050014">
    <property type="entry name" value="T4HPD_activ_SAM"/>
</dbReference>
<name>A0A4R3JTZ3_9FIRM</name>
<keyword evidence="15" id="KW-1185">Reference proteome</keyword>
<evidence type="ECO:0000313" key="15">
    <source>
        <dbReference type="Proteomes" id="UP000702954"/>
    </source>
</evidence>
<keyword evidence="7" id="KW-0408">Iron</keyword>
<keyword evidence="8" id="KW-0411">Iron-sulfur</keyword>
<dbReference type="PANTHER" id="PTHR30352:SF4">
    <property type="entry name" value="PYRUVATE FORMATE-LYASE 2-ACTIVATING ENZYME"/>
    <property type="match status" value="1"/>
</dbReference>
<evidence type="ECO:0000256" key="4">
    <source>
        <dbReference type="ARBA" id="ARBA00022691"/>
    </source>
</evidence>
<dbReference type="SUPFAM" id="SSF54862">
    <property type="entry name" value="4Fe-4S ferredoxins"/>
    <property type="match status" value="1"/>
</dbReference>
<dbReference type="InterPro" id="IPR012839">
    <property type="entry name" value="Organic_radical_activase"/>
</dbReference>
<dbReference type="AlphaFoldDB" id="A0A4R3JTZ3"/>
<evidence type="ECO:0000256" key="5">
    <source>
        <dbReference type="ARBA" id="ARBA00022723"/>
    </source>
</evidence>
<dbReference type="PROSITE" id="PS01087">
    <property type="entry name" value="RADICAL_ACTIVATING"/>
    <property type="match status" value="1"/>
</dbReference>
<accession>A0A4R3JTZ3</accession>
<comment type="similarity">
    <text evidence="2">Belongs to the organic radical-activating enzymes family.</text>
</comment>
<dbReference type="PROSITE" id="PS51918">
    <property type="entry name" value="RADICAL_SAM"/>
    <property type="match status" value="1"/>
</dbReference>
<dbReference type="GO" id="GO:0043364">
    <property type="term" value="F:glycyl-radical enzyme activating activity"/>
    <property type="evidence" value="ECO:0007669"/>
    <property type="project" value="InterPro"/>
</dbReference>
<dbReference type="EMBL" id="SLZV01000002">
    <property type="protein sequence ID" value="TCS69916.1"/>
    <property type="molecule type" value="Genomic_DNA"/>
</dbReference>
<keyword evidence="13" id="KW-0456">Lyase</keyword>
<evidence type="ECO:0000256" key="3">
    <source>
        <dbReference type="ARBA" id="ARBA00022485"/>
    </source>
</evidence>
<dbReference type="InterPro" id="IPR040074">
    <property type="entry name" value="BssD/PflA/YjjW"/>
</dbReference>
<organism evidence="13 14">
    <name type="scientific">Faecalimonas umbilicata</name>
    <dbReference type="NCBI Taxonomy" id="1912855"/>
    <lineage>
        <taxon>Bacteria</taxon>
        <taxon>Bacillati</taxon>
        <taxon>Bacillota</taxon>
        <taxon>Clostridia</taxon>
        <taxon>Lachnospirales</taxon>
        <taxon>Lachnospiraceae</taxon>
        <taxon>Faecalimonas</taxon>
    </lineage>
</organism>
<reference evidence="12 15" key="1">
    <citation type="journal article" date="2018" name="Int. J. Syst. Evol. Microbiol.">
        <title>Draft Genome Sequence of Faecalimonas umbilicata JCM 30896T, an Acetate-Producing Bacterium Isolated from Human Feces.</title>
        <authorList>
            <person name="Sakamoto M."/>
            <person name="Ikeyama N."/>
            <person name="Yuki M."/>
            <person name="Ohkuma M."/>
        </authorList>
    </citation>
    <scope>NUCLEOTIDE SEQUENCE [LARGE SCALE GENOMIC DNA]</scope>
    <source>
        <strain evidence="12 15">EGH7</strain>
    </source>
</reference>
<evidence type="ECO:0000313" key="13">
    <source>
        <dbReference type="EMBL" id="TCS69916.1"/>
    </source>
</evidence>
<dbReference type="PANTHER" id="PTHR30352">
    <property type="entry name" value="PYRUVATE FORMATE-LYASE-ACTIVATING ENZYME"/>
    <property type="match status" value="1"/>
</dbReference>
<dbReference type="GO" id="GO:0051539">
    <property type="term" value="F:4 iron, 4 sulfur cluster binding"/>
    <property type="evidence" value="ECO:0007669"/>
    <property type="project" value="UniProtKB-KW"/>
</dbReference>
<evidence type="ECO:0000313" key="12">
    <source>
        <dbReference type="EMBL" id="GBU05296.1"/>
    </source>
</evidence>
<keyword evidence="13" id="KW-0670">Pyruvate</keyword>
<evidence type="ECO:0000256" key="2">
    <source>
        <dbReference type="ARBA" id="ARBA00009777"/>
    </source>
</evidence>
<gene>
    <name evidence="12" type="primary">pflE</name>
    <name evidence="13" type="ORF">EDD74_10285</name>
    <name evidence="12" type="ORF">FAEUMB_18370</name>
</gene>
<keyword evidence="6" id="KW-0560">Oxidoreductase</keyword>
<protein>
    <submittedName>
        <fullName evidence="12">Glycyl-radical enzyme activating protein</fullName>
    </submittedName>
    <submittedName>
        <fullName evidence="13">Pyruvate formate lyase activating enzyme</fullName>
    </submittedName>
</protein>
<dbReference type="SFLD" id="SFLDS00029">
    <property type="entry name" value="Radical_SAM"/>
    <property type="match status" value="1"/>
</dbReference>
<feature type="domain" description="Radical SAM core" evidence="11">
    <location>
        <begin position="12"/>
        <end position="289"/>
    </location>
</feature>
<dbReference type="Gene3D" id="3.20.20.70">
    <property type="entry name" value="Aldolase class I"/>
    <property type="match status" value="1"/>
</dbReference>
<sequence>MKYPEIMNIQKYSIHDGDGIRTTVFFKGCHLKCWWCHNPESQKFTPQLMFHADRCGGCHACEQICSHHAVTVRDGIACTDRTKCELCRECLDHCVNNAREIVGKEYTISELMKEIEKDCMFYEESGGGVTLSGGEVMAQDMDYIEQLLKKLKRKGYNVAIDTCGYAPQENYERVLPYVDTFLYDIKTMDPEKHEKYMGKDNELILSNLRFISERGARIYIRIPVIGGVNDTEEEMEAMITFLKQSISVSQINLLPYHNIAGGKYDKLDIKYKGEAFTIPPKEQMEAFQRQFIQNGFANTKIGG</sequence>
<proteinExistence type="inferred from homology"/>
<evidence type="ECO:0000256" key="8">
    <source>
        <dbReference type="ARBA" id="ARBA00023014"/>
    </source>
</evidence>
<dbReference type="Proteomes" id="UP000294613">
    <property type="component" value="Unassembled WGS sequence"/>
</dbReference>
<evidence type="ECO:0000313" key="14">
    <source>
        <dbReference type="Proteomes" id="UP000294613"/>
    </source>
</evidence>
<comment type="catalytic activity">
    <reaction evidence="9">
        <text>glycyl-[protein] + reduced [flavodoxin] + S-adenosyl-L-methionine = glycin-2-yl radical-[protein] + semiquinone [flavodoxin] + 5'-deoxyadenosine + L-methionine + H(+)</text>
        <dbReference type="Rhea" id="RHEA:61976"/>
        <dbReference type="Rhea" id="RHEA-COMP:10622"/>
        <dbReference type="Rhea" id="RHEA-COMP:14480"/>
        <dbReference type="Rhea" id="RHEA-COMP:15993"/>
        <dbReference type="Rhea" id="RHEA-COMP:15994"/>
        <dbReference type="ChEBI" id="CHEBI:15378"/>
        <dbReference type="ChEBI" id="CHEBI:17319"/>
        <dbReference type="ChEBI" id="CHEBI:29947"/>
        <dbReference type="ChEBI" id="CHEBI:32722"/>
        <dbReference type="ChEBI" id="CHEBI:57618"/>
        <dbReference type="ChEBI" id="CHEBI:57844"/>
        <dbReference type="ChEBI" id="CHEBI:59789"/>
        <dbReference type="ChEBI" id="CHEBI:140311"/>
    </reaction>
</comment>
<dbReference type="PIRSF" id="PIRSF000371">
    <property type="entry name" value="PFL_act_enz"/>
    <property type="match status" value="1"/>
</dbReference>
<keyword evidence="3" id="KW-0004">4Fe-4S</keyword>
<dbReference type="SFLD" id="SFLDG01066">
    <property type="entry name" value="organic_radical-activating_enz"/>
    <property type="match status" value="1"/>
</dbReference>
<dbReference type="InterPro" id="IPR058240">
    <property type="entry name" value="rSAM_sf"/>
</dbReference>
<dbReference type="PROSITE" id="PS51379">
    <property type="entry name" value="4FE4S_FER_2"/>
    <property type="match status" value="1"/>
</dbReference>
<dbReference type="InterPro" id="IPR007197">
    <property type="entry name" value="rSAM"/>
</dbReference>
<dbReference type="SFLD" id="SFLDG01118">
    <property type="entry name" value="activating_enzymes__group_2"/>
    <property type="match status" value="1"/>
</dbReference>
<comment type="cofactor">
    <cofactor evidence="1">
        <name>[4Fe-4S] cluster</name>
        <dbReference type="ChEBI" id="CHEBI:49883"/>
    </cofactor>
</comment>
<evidence type="ECO:0000256" key="1">
    <source>
        <dbReference type="ARBA" id="ARBA00001966"/>
    </source>
</evidence>
<dbReference type="RefSeq" id="WP_116441764.1">
    <property type="nucleotide sequence ID" value="NZ_BHEO01000008.1"/>
</dbReference>
<dbReference type="NCBIfam" id="NF043069">
    <property type="entry name" value="T4HPD_activ_SAM"/>
    <property type="match status" value="1"/>
</dbReference>
<evidence type="ECO:0000256" key="7">
    <source>
        <dbReference type="ARBA" id="ARBA00023004"/>
    </source>
</evidence>
<keyword evidence="5" id="KW-0479">Metal-binding</keyword>
<evidence type="ECO:0000259" key="10">
    <source>
        <dbReference type="PROSITE" id="PS51379"/>
    </source>
</evidence>
<keyword evidence="4" id="KW-0949">S-adenosyl-L-methionine</keyword>
<dbReference type="InterPro" id="IPR001989">
    <property type="entry name" value="Radical_activat_CS"/>
</dbReference>